<feature type="domain" description="Histidine kinase/HSP90-like ATPase" evidence="11">
    <location>
        <begin position="359"/>
        <end position="448"/>
    </location>
</feature>
<dbReference type="Pfam" id="PF02518">
    <property type="entry name" value="HATPase_c"/>
    <property type="match status" value="1"/>
</dbReference>
<keyword evidence="6 14" id="KW-0418">Kinase</keyword>
<keyword evidence="7" id="KW-0067">ATP-binding</keyword>
<dbReference type="InterPro" id="IPR036890">
    <property type="entry name" value="HATPase_C_sf"/>
</dbReference>
<dbReference type="SUPFAM" id="SSF55874">
    <property type="entry name" value="ATPase domain of HSP90 chaperone/DNA topoisomerase II/histidine kinase"/>
    <property type="match status" value="1"/>
</dbReference>
<feature type="domain" description="Signal transduction histidine kinase subgroup 3 dimerisation and phosphoacceptor" evidence="12">
    <location>
        <begin position="236"/>
        <end position="301"/>
    </location>
</feature>
<keyword evidence="10" id="KW-1133">Transmembrane helix</keyword>
<evidence type="ECO:0000256" key="10">
    <source>
        <dbReference type="SAM" id="Phobius"/>
    </source>
</evidence>
<dbReference type="InterPro" id="IPR003594">
    <property type="entry name" value="HATPase_dom"/>
</dbReference>
<keyword evidence="15" id="KW-1185">Reference proteome</keyword>
<keyword evidence="10" id="KW-0472">Membrane</keyword>
<feature type="transmembrane region" description="Helical" evidence="10">
    <location>
        <begin position="116"/>
        <end position="132"/>
    </location>
</feature>
<dbReference type="OrthoDB" id="227596at2"/>
<dbReference type="PANTHER" id="PTHR24421">
    <property type="entry name" value="NITRATE/NITRITE SENSOR PROTEIN NARX-RELATED"/>
    <property type="match status" value="1"/>
</dbReference>
<feature type="transmembrane region" description="Helical" evidence="10">
    <location>
        <begin position="94"/>
        <end position="110"/>
    </location>
</feature>
<evidence type="ECO:0000313" key="15">
    <source>
        <dbReference type="Proteomes" id="UP000296469"/>
    </source>
</evidence>
<feature type="transmembrane region" description="Helical" evidence="10">
    <location>
        <begin position="179"/>
        <end position="201"/>
    </location>
</feature>
<reference evidence="14 15" key="1">
    <citation type="submission" date="2019-04" db="EMBL/GenBank/DDBJ databases">
        <title>Isolation and identification of Cellulomonas shaoxiangyii sp. Nov. isolated from feces of the Tibetan antelopes (Pantholops hodgsonii) in the Qinghai-Tibet plateau of China.</title>
        <authorList>
            <person name="Tian Z."/>
        </authorList>
    </citation>
    <scope>NUCLEOTIDE SEQUENCE [LARGE SCALE GENOMIC DNA]</scope>
    <source>
        <strain evidence="14 15">Z28</strain>
    </source>
</reference>
<dbReference type="CDD" id="cd16917">
    <property type="entry name" value="HATPase_UhpB-NarQ-NarX-like"/>
    <property type="match status" value="1"/>
</dbReference>
<dbReference type="EC" id="2.7.13.3" evidence="2"/>
<dbReference type="Pfam" id="PF23539">
    <property type="entry name" value="DUF7134"/>
    <property type="match status" value="1"/>
</dbReference>
<dbReference type="PANTHER" id="PTHR24421:SF10">
    <property type="entry name" value="NITRATE_NITRITE SENSOR PROTEIN NARQ"/>
    <property type="match status" value="1"/>
</dbReference>
<dbReference type="GO" id="GO:0016020">
    <property type="term" value="C:membrane"/>
    <property type="evidence" value="ECO:0007669"/>
    <property type="project" value="InterPro"/>
</dbReference>
<dbReference type="Gene3D" id="3.30.565.10">
    <property type="entry name" value="Histidine kinase-like ATPase, C-terminal domain"/>
    <property type="match status" value="1"/>
</dbReference>
<evidence type="ECO:0000256" key="2">
    <source>
        <dbReference type="ARBA" id="ARBA00012438"/>
    </source>
</evidence>
<dbReference type="GO" id="GO:0046983">
    <property type="term" value="F:protein dimerization activity"/>
    <property type="evidence" value="ECO:0007669"/>
    <property type="project" value="InterPro"/>
</dbReference>
<evidence type="ECO:0000259" key="12">
    <source>
        <dbReference type="Pfam" id="PF07730"/>
    </source>
</evidence>
<feature type="region of interest" description="Disordered" evidence="9">
    <location>
        <begin position="459"/>
        <end position="485"/>
    </location>
</feature>
<feature type="compositionally biased region" description="Low complexity" evidence="9">
    <location>
        <begin position="459"/>
        <end position="477"/>
    </location>
</feature>
<dbReference type="InterPro" id="IPR011712">
    <property type="entry name" value="Sig_transdc_His_kin_sub3_dim/P"/>
</dbReference>
<dbReference type="Gene3D" id="1.20.5.1930">
    <property type="match status" value="1"/>
</dbReference>
<evidence type="ECO:0000259" key="11">
    <source>
        <dbReference type="Pfam" id="PF02518"/>
    </source>
</evidence>
<accession>A0A4P7SL08</accession>
<comment type="catalytic activity">
    <reaction evidence="1">
        <text>ATP + protein L-histidine = ADP + protein N-phospho-L-histidine.</text>
        <dbReference type="EC" id="2.7.13.3"/>
    </reaction>
</comment>
<evidence type="ECO:0000256" key="6">
    <source>
        <dbReference type="ARBA" id="ARBA00022777"/>
    </source>
</evidence>
<organism evidence="14 15">
    <name type="scientific">Cellulomonas shaoxiangyii</name>
    <dbReference type="NCBI Taxonomy" id="2566013"/>
    <lineage>
        <taxon>Bacteria</taxon>
        <taxon>Bacillati</taxon>
        <taxon>Actinomycetota</taxon>
        <taxon>Actinomycetes</taxon>
        <taxon>Micrococcales</taxon>
        <taxon>Cellulomonadaceae</taxon>
        <taxon>Cellulomonas</taxon>
    </lineage>
</organism>
<name>A0A4P7SL08_9CELL</name>
<protein>
    <recommendedName>
        <fullName evidence="2">histidine kinase</fullName>
        <ecNumber evidence="2">2.7.13.3</ecNumber>
    </recommendedName>
</protein>
<evidence type="ECO:0000256" key="5">
    <source>
        <dbReference type="ARBA" id="ARBA00022741"/>
    </source>
</evidence>
<sequence>MVLVPSGAGAPAALTRVGAAGDPDVTGWSRRQPGPDGLRWDVLLGVLLFVGAVLSSVMWRVTGLIPDPAPGWLSVLLLAAQTLPLTVRRRWPSAVAVVTGAAFIVAQLLMVPEQLVSNIALFMALYTVGAWERSRARAFWVRAGVVTAMFTWLLVSIFLAATDPDADIGLERAGAFSPFVAYMLIQLLTNVLYFAGAWWFGDHAWASARERERTAWRTRLLQAERVRAEAQAVALERLRIARELHDAVAHHVSLMGVQAAAARTVLASDPARAAAALGHVEESAREAVVELQGLLGTLREGATAEVGDPVEPAPPGEALASLDVARLPQLVESARAAGLEVTYQEVGDPQRLSPLASLNLYRIAQEALTNARKHAGPSARADVRLRWLGGTVELEVSDDGGTGRRAGVVPSTGMGLVGMRERVASDGGTLEAGRLRRGGFLVRARVPVAGARDRSVAAVAADGGAGPGRTATAAASTRGRETGDG</sequence>
<feature type="domain" description="DUF7134" evidence="13">
    <location>
        <begin position="38"/>
        <end position="203"/>
    </location>
</feature>
<keyword evidence="3" id="KW-0597">Phosphoprotein</keyword>
<keyword evidence="5" id="KW-0547">Nucleotide-binding</keyword>
<keyword evidence="10" id="KW-0812">Transmembrane</keyword>
<dbReference type="Proteomes" id="UP000296469">
    <property type="component" value="Chromosome"/>
</dbReference>
<dbReference type="KEGG" id="celz:E5225_13740"/>
<evidence type="ECO:0000256" key="9">
    <source>
        <dbReference type="SAM" id="MobiDB-lite"/>
    </source>
</evidence>
<dbReference type="Pfam" id="PF07730">
    <property type="entry name" value="HisKA_3"/>
    <property type="match status" value="1"/>
</dbReference>
<keyword evidence="4" id="KW-0808">Transferase</keyword>
<evidence type="ECO:0000256" key="1">
    <source>
        <dbReference type="ARBA" id="ARBA00000085"/>
    </source>
</evidence>
<evidence type="ECO:0000256" key="3">
    <source>
        <dbReference type="ARBA" id="ARBA00022553"/>
    </source>
</evidence>
<evidence type="ECO:0000313" key="14">
    <source>
        <dbReference type="EMBL" id="QCB94458.1"/>
    </source>
</evidence>
<dbReference type="AlphaFoldDB" id="A0A4P7SL08"/>
<dbReference type="RefSeq" id="WP_135973227.1">
    <property type="nucleotide sequence ID" value="NZ_CP039291.1"/>
</dbReference>
<dbReference type="EMBL" id="CP039291">
    <property type="protein sequence ID" value="QCB94458.1"/>
    <property type="molecule type" value="Genomic_DNA"/>
</dbReference>
<evidence type="ECO:0000259" key="13">
    <source>
        <dbReference type="Pfam" id="PF23539"/>
    </source>
</evidence>
<dbReference type="GO" id="GO:0005524">
    <property type="term" value="F:ATP binding"/>
    <property type="evidence" value="ECO:0007669"/>
    <property type="project" value="UniProtKB-KW"/>
</dbReference>
<feature type="transmembrane region" description="Helical" evidence="10">
    <location>
        <begin position="40"/>
        <end position="59"/>
    </location>
</feature>
<proteinExistence type="predicted"/>
<evidence type="ECO:0000256" key="4">
    <source>
        <dbReference type="ARBA" id="ARBA00022679"/>
    </source>
</evidence>
<gene>
    <name evidence="14" type="ORF">E5225_13740</name>
</gene>
<evidence type="ECO:0000256" key="7">
    <source>
        <dbReference type="ARBA" id="ARBA00022840"/>
    </source>
</evidence>
<evidence type="ECO:0000256" key="8">
    <source>
        <dbReference type="ARBA" id="ARBA00023012"/>
    </source>
</evidence>
<feature type="transmembrane region" description="Helical" evidence="10">
    <location>
        <begin position="139"/>
        <end position="159"/>
    </location>
</feature>
<dbReference type="InterPro" id="IPR055558">
    <property type="entry name" value="DUF7134"/>
</dbReference>
<dbReference type="InterPro" id="IPR050482">
    <property type="entry name" value="Sensor_HK_TwoCompSys"/>
</dbReference>
<keyword evidence="8" id="KW-0902">Two-component regulatory system</keyword>
<dbReference type="GO" id="GO:0000155">
    <property type="term" value="F:phosphorelay sensor kinase activity"/>
    <property type="evidence" value="ECO:0007669"/>
    <property type="project" value="InterPro"/>
</dbReference>